<dbReference type="EMBL" id="JBFOLJ010000008">
    <property type="protein sequence ID" value="KAL2515096.1"/>
    <property type="molecule type" value="Genomic_DNA"/>
</dbReference>
<accession>A0ABD1TRL1</accession>
<reference evidence="3" key="2">
    <citation type="submission" date="2024-07" db="EMBL/GenBank/DDBJ databases">
        <title>Two chromosome-level genome assemblies of Korean endemic species Abeliophyllum distichum and Forsythia ovata (Oleaceae).</title>
        <authorList>
            <person name="Jang H."/>
        </authorList>
    </citation>
    <scope>NUCLEOTIDE SEQUENCE [LARGE SCALE GENOMIC DNA]</scope>
</reference>
<dbReference type="AlphaFoldDB" id="A0ABD1TRL1"/>
<organism evidence="2 3">
    <name type="scientific">Forsythia ovata</name>
    <dbReference type="NCBI Taxonomy" id="205694"/>
    <lineage>
        <taxon>Eukaryota</taxon>
        <taxon>Viridiplantae</taxon>
        <taxon>Streptophyta</taxon>
        <taxon>Embryophyta</taxon>
        <taxon>Tracheophyta</taxon>
        <taxon>Spermatophyta</taxon>
        <taxon>Magnoliopsida</taxon>
        <taxon>eudicotyledons</taxon>
        <taxon>Gunneridae</taxon>
        <taxon>Pentapetalae</taxon>
        <taxon>asterids</taxon>
        <taxon>lamiids</taxon>
        <taxon>Lamiales</taxon>
        <taxon>Oleaceae</taxon>
        <taxon>Forsythieae</taxon>
        <taxon>Forsythia</taxon>
    </lineage>
</organism>
<reference evidence="2" key="1">
    <citation type="submission" date="2024-07" db="EMBL/GenBank/DDBJ databases">
        <title>Two chromosome-level genome assemblies of Korean endemic species Abeliophyllum distichum and Forsythia ovata (Oleaceae).</title>
        <authorList>
            <person name="Mun J.H."/>
        </authorList>
    </citation>
    <scope>NUCLEOTIDE SEQUENCE</scope>
    <source>
        <strain evidence="2">KNKB202402200001</strain>
        <tissue evidence="2">Leaf</tissue>
    </source>
</reference>
<gene>
    <name evidence="1" type="ORF">Fot_29067</name>
    <name evidence="2" type="ORF">Fot_29339</name>
</gene>
<dbReference type="Proteomes" id="UP001604277">
    <property type="component" value="Unassembled WGS sequence"/>
</dbReference>
<dbReference type="EMBL" id="JBFOLJ010000008">
    <property type="protein sequence ID" value="KAL2515368.1"/>
    <property type="molecule type" value="Genomic_DNA"/>
</dbReference>
<protein>
    <submittedName>
        <fullName evidence="2">Uncharacterized protein</fullName>
    </submittedName>
</protein>
<evidence type="ECO:0000313" key="2">
    <source>
        <dbReference type="EMBL" id="KAL2515368.1"/>
    </source>
</evidence>
<evidence type="ECO:0000313" key="1">
    <source>
        <dbReference type="EMBL" id="KAL2515096.1"/>
    </source>
</evidence>
<sequence length="110" mass="12225">MRFLSQTLFIPNISPSCCRGKDAFMAATTHMILFPHTLCTFYRLDHCPPSIFSFDIPTIIVAAARLNVLLHHTSSATNDSGTTGWELVSNVDQDLFEVGTHRAGPHLFMC</sequence>
<name>A0ABD1TRL1_9LAMI</name>
<evidence type="ECO:0000313" key="3">
    <source>
        <dbReference type="Proteomes" id="UP001604277"/>
    </source>
</evidence>
<comment type="caution">
    <text evidence="2">The sequence shown here is derived from an EMBL/GenBank/DDBJ whole genome shotgun (WGS) entry which is preliminary data.</text>
</comment>
<keyword evidence="3" id="KW-1185">Reference proteome</keyword>
<proteinExistence type="predicted"/>